<dbReference type="EMBL" id="OBEK01000003">
    <property type="protein sequence ID" value="SNZ14558.1"/>
    <property type="molecule type" value="Genomic_DNA"/>
</dbReference>
<protein>
    <recommendedName>
        <fullName evidence="3">Phage gp6-like head-tail connector protein</fullName>
    </recommendedName>
</protein>
<evidence type="ECO:0000313" key="2">
    <source>
        <dbReference type="Proteomes" id="UP000219356"/>
    </source>
</evidence>
<gene>
    <name evidence="1" type="ORF">SAMN05421503_2480</name>
</gene>
<evidence type="ECO:0000313" key="1">
    <source>
        <dbReference type="EMBL" id="SNZ14558.1"/>
    </source>
</evidence>
<dbReference type="AlphaFoldDB" id="A0A285NZC5"/>
<organism evidence="1 2">
    <name type="scientific">Terribacillus aidingensis</name>
    <dbReference type="NCBI Taxonomy" id="586416"/>
    <lineage>
        <taxon>Bacteria</taxon>
        <taxon>Bacillati</taxon>
        <taxon>Bacillota</taxon>
        <taxon>Bacilli</taxon>
        <taxon>Bacillales</taxon>
        <taxon>Bacillaceae</taxon>
        <taxon>Terribacillus</taxon>
    </lineage>
</organism>
<evidence type="ECO:0008006" key="3">
    <source>
        <dbReference type="Google" id="ProtNLM"/>
    </source>
</evidence>
<name>A0A285NZC5_9BACI</name>
<accession>A0A285NZC5</accession>
<keyword evidence="2" id="KW-1185">Reference proteome</keyword>
<dbReference type="OrthoDB" id="2236831at2"/>
<sequence length="100" mass="11424">MADVTEELLQEFKDRLHISHKSEDSHLKRLLSYSFADISGICGPFSLETDNPGKELVLERSRFAYNDALEFFEDSFLSKINSFALSNLSDEEESDETVQV</sequence>
<reference evidence="2" key="1">
    <citation type="submission" date="2017-09" db="EMBL/GenBank/DDBJ databases">
        <authorList>
            <person name="Varghese N."/>
            <person name="Submissions S."/>
        </authorList>
    </citation>
    <scope>NUCLEOTIDE SEQUENCE [LARGE SCALE GENOMIC DNA]</scope>
    <source>
        <strain evidence="2">CGMCC 1.8913</strain>
    </source>
</reference>
<dbReference type="Proteomes" id="UP000219356">
    <property type="component" value="Unassembled WGS sequence"/>
</dbReference>
<proteinExistence type="predicted"/>
<dbReference type="RefSeq" id="WP_097042557.1">
    <property type="nucleotide sequence ID" value="NZ_OBEK01000003.1"/>
</dbReference>